<dbReference type="HOGENOM" id="CLU_013476_2_1_11"/>
<dbReference type="Gene3D" id="3.30.499.10">
    <property type="entry name" value="Aconitase, domain 3"/>
    <property type="match status" value="2"/>
</dbReference>
<dbReference type="GO" id="GO:0051536">
    <property type="term" value="F:iron-sulfur cluster binding"/>
    <property type="evidence" value="ECO:0007669"/>
    <property type="project" value="UniProtKB-KW"/>
</dbReference>
<feature type="domain" description="Aconitase A/isopropylmalate dehydratase small subunit swivel" evidence="15">
    <location>
        <begin position="729"/>
        <end position="858"/>
    </location>
</feature>
<keyword evidence="8" id="KW-0694">RNA-binding</keyword>
<evidence type="ECO:0000259" key="14">
    <source>
        <dbReference type="Pfam" id="PF00330"/>
    </source>
</evidence>
<dbReference type="OrthoDB" id="9764318at2"/>
<dbReference type="FunFam" id="3.20.19.10:FF:000001">
    <property type="entry name" value="Aconitate hydratase"/>
    <property type="match status" value="1"/>
</dbReference>
<evidence type="ECO:0000313" key="17">
    <source>
        <dbReference type="EMBL" id="KGI82119.1"/>
    </source>
</evidence>
<dbReference type="UniPathway" id="UPA00946"/>
<keyword evidence="10" id="KW-0411">Iron-sulfur</keyword>
<dbReference type="EC" id="4.2.1.3" evidence="4"/>
<dbReference type="SUPFAM" id="SSF53732">
    <property type="entry name" value="Aconitase iron-sulfur domain"/>
    <property type="match status" value="1"/>
</dbReference>
<feature type="region of interest" description="Disordered" evidence="13">
    <location>
        <begin position="401"/>
        <end position="445"/>
    </location>
</feature>
<dbReference type="GO" id="GO:0003994">
    <property type="term" value="F:aconitate hydratase activity"/>
    <property type="evidence" value="ECO:0007669"/>
    <property type="project" value="UniProtKB-EC"/>
</dbReference>
<dbReference type="SUPFAM" id="SSF52016">
    <property type="entry name" value="LeuD/IlvD-like"/>
    <property type="match status" value="1"/>
</dbReference>
<dbReference type="CDD" id="cd01580">
    <property type="entry name" value="AcnA_IRP_Swivel"/>
    <property type="match status" value="1"/>
</dbReference>
<dbReference type="InterPro" id="IPR018136">
    <property type="entry name" value="Aconitase_4Fe-4S_BS"/>
</dbReference>
<dbReference type="RefSeq" id="WP_043572435.1">
    <property type="nucleotide sequence ID" value="NZ_CP022752.1"/>
</dbReference>
<keyword evidence="9" id="KW-0408">Iron</keyword>
<evidence type="ECO:0000256" key="8">
    <source>
        <dbReference type="ARBA" id="ARBA00022884"/>
    </source>
</evidence>
<sequence>MTAPASKDSFGARDTLRVGDSSYEVFRLNAVDGAQRLPYSLKILLENLLRTEDGVNITADHVRALGNWDPAAEPDTEIQFTPGRVIMQDFTGVPCVVDLATMREAIVELGGQASSVNPLAPAELVIDHSVVIDVFGKPDAFERNVEFEYGRNKERYQFLRWGQNAFDEFKVVPPGTGIVHQVNIEHLARGVMARNGQAYPDTCVGTDSHTTMVNGLGVLGWGVGGIEAEAAMLGQPVSMLIPKVVGFKLTGDIPPGATATDVVLTITEMLRQHGVVGKFVEFYGSGVASVPLANRATIGNMSPEFGSTAAIFPIDEETLRYLKLTGRPQDQLDLVESYAKEQGLWHDPNHEPEYSEYLELDLSTVVPSIAGPKRPQDRIAISESKSSFRNSLREYVSVSSDDSALDEAGEESFPASDSPAVTHHDEGDKPKLVSAADGSDGRFSKPVKVSSEEWGEFELDHGAVVIASITSCTNTSNPSVMLGAALLARNAVDKGLQTKPWVKTSMAPGSQVVTDYYEKAGLWPYLEKLGYHLVGYGCTTCIGNSGPLPTEISQAVQDNDLSVVSVLSGNRNFEGRINPDVKMNYLASPPLVIAYALAGSMDFDFANDPLGHDTEGNPVYLNDIWPSPQEIQSTIDSAITQEMFTKDYADVFAGDQRWRELPTPEGETFEWDQDSTYVRKPPYFEGMGLEPEPVSDISGARVLALLGDSVTTDHISPAGAIKPDSPAGRYLRDHGIERKDFNSYGSRRGNHEVMIRGTFANIRLRNLLLEDVQGGYTRDFTQPGGPQAFIYDAAQNYAAQNTPLVVLAGKEYGSGSSRDWAAKGTALLGVRAVIAESFERIHRSNLIGMGVIPLQFPAGSSARSLGLDGTEHYDIGGITAFNGGEIPSTVKVTATKEDGSTVEFDADVRIDTPGEADYYRNGGILQYVLRNMVNS</sequence>
<evidence type="ECO:0000256" key="13">
    <source>
        <dbReference type="SAM" id="MobiDB-lite"/>
    </source>
</evidence>
<evidence type="ECO:0000256" key="11">
    <source>
        <dbReference type="ARBA" id="ARBA00023239"/>
    </source>
</evidence>
<evidence type="ECO:0000256" key="3">
    <source>
        <dbReference type="ARBA" id="ARBA00007185"/>
    </source>
</evidence>
<evidence type="ECO:0000313" key="19">
    <source>
        <dbReference type="Proteomes" id="UP000215043"/>
    </source>
</evidence>
<dbReference type="InterPro" id="IPR015928">
    <property type="entry name" value="Aconitase/3IPM_dehydase_swvl"/>
</dbReference>
<feature type="domain" description="Aconitase/3-isopropylmalate dehydratase large subunit alpha/beta/alpha" evidence="14">
    <location>
        <begin position="74"/>
        <end position="599"/>
    </location>
</feature>
<dbReference type="GO" id="GO:0003723">
    <property type="term" value="F:RNA binding"/>
    <property type="evidence" value="ECO:0007669"/>
    <property type="project" value="UniProtKB-KW"/>
</dbReference>
<dbReference type="NCBIfam" id="NF009520">
    <property type="entry name" value="PRK12881.1"/>
    <property type="match status" value="1"/>
</dbReference>
<dbReference type="UniPathway" id="UPA00223">
    <property type="reaction ID" value="UER00718"/>
</dbReference>
<dbReference type="EMBL" id="JPMV01000013">
    <property type="protein sequence ID" value="KGI82119.1"/>
    <property type="molecule type" value="Genomic_DNA"/>
</dbReference>
<dbReference type="Proteomes" id="UP000215043">
    <property type="component" value="Chromosome"/>
</dbReference>
<gene>
    <name evidence="16" type="primary">acnA</name>
    <name evidence="16" type="ORF">CDG81_09275</name>
    <name evidence="17" type="ORF">IL38_07380</name>
</gene>
<evidence type="ECO:0000256" key="5">
    <source>
        <dbReference type="ARBA" id="ARBA00019378"/>
    </source>
</evidence>
<organism evidence="16 19">
    <name type="scientific">Actinopolyspora erythraea</name>
    <dbReference type="NCBI Taxonomy" id="414996"/>
    <lineage>
        <taxon>Bacteria</taxon>
        <taxon>Bacillati</taxon>
        <taxon>Actinomycetota</taxon>
        <taxon>Actinomycetes</taxon>
        <taxon>Actinopolysporales</taxon>
        <taxon>Actinopolysporaceae</taxon>
        <taxon>Actinopolyspora</taxon>
    </lineage>
</organism>
<evidence type="ECO:0000256" key="4">
    <source>
        <dbReference type="ARBA" id="ARBA00012926"/>
    </source>
</evidence>
<dbReference type="Pfam" id="PF00330">
    <property type="entry name" value="Aconitase"/>
    <property type="match status" value="1"/>
</dbReference>
<dbReference type="InterPro" id="IPR001030">
    <property type="entry name" value="Acoase/IPM_deHydtase_lsu_aba"/>
</dbReference>
<dbReference type="PROSITE" id="PS00450">
    <property type="entry name" value="ACONITASE_1"/>
    <property type="match status" value="1"/>
</dbReference>
<evidence type="ECO:0000256" key="6">
    <source>
        <dbReference type="ARBA" id="ARBA00022532"/>
    </source>
</evidence>
<dbReference type="NCBIfam" id="NF006757">
    <property type="entry name" value="PRK09277.1"/>
    <property type="match status" value="1"/>
</dbReference>
<evidence type="ECO:0000256" key="1">
    <source>
        <dbReference type="ARBA" id="ARBA00001966"/>
    </source>
</evidence>
<dbReference type="InterPro" id="IPR044137">
    <property type="entry name" value="AcnA_IRP_Swivel"/>
</dbReference>
<keyword evidence="6" id="KW-0816">Tricarboxylic acid cycle</keyword>
<dbReference type="PROSITE" id="PS01244">
    <property type="entry name" value="ACONITASE_2"/>
    <property type="match status" value="1"/>
</dbReference>
<dbReference type="GO" id="GO:0019679">
    <property type="term" value="P:propionate metabolic process, methylcitrate cycle"/>
    <property type="evidence" value="ECO:0007669"/>
    <property type="project" value="UniProtKB-ARBA"/>
</dbReference>
<proteinExistence type="inferred from homology"/>
<evidence type="ECO:0000259" key="15">
    <source>
        <dbReference type="Pfam" id="PF00694"/>
    </source>
</evidence>
<evidence type="ECO:0000256" key="7">
    <source>
        <dbReference type="ARBA" id="ARBA00022723"/>
    </source>
</evidence>
<dbReference type="Proteomes" id="UP000029737">
    <property type="component" value="Unassembled WGS sequence"/>
</dbReference>
<evidence type="ECO:0000256" key="12">
    <source>
        <dbReference type="ARBA" id="ARBA00023501"/>
    </source>
</evidence>
<dbReference type="GO" id="GO:0046872">
    <property type="term" value="F:metal ion binding"/>
    <property type="evidence" value="ECO:0007669"/>
    <property type="project" value="UniProtKB-KW"/>
</dbReference>
<dbReference type="Gene3D" id="3.20.19.10">
    <property type="entry name" value="Aconitase, domain 4"/>
    <property type="match status" value="1"/>
</dbReference>
<comment type="pathway">
    <text evidence="2">Carbohydrate metabolism; tricarboxylic acid cycle; isocitrate from oxaloacetate: step 2/2.</text>
</comment>
<dbReference type="PANTHER" id="PTHR11670">
    <property type="entry name" value="ACONITASE/IRON-RESPONSIVE ELEMENT FAMILY MEMBER"/>
    <property type="match status" value="1"/>
</dbReference>
<accession>A0A099D7X6</accession>
<dbReference type="InterPro" id="IPR006249">
    <property type="entry name" value="Aconitase/IRP2"/>
</dbReference>
<keyword evidence="11 16" id="KW-0456">Lyase</keyword>
<dbReference type="Gene3D" id="6.10.190.10">
    <property type="match status" value="1"/>
</dbReference>
<dbReference type="FunFam" id="3.30.499.10:FF:000009">
    <property type="entry name" value="Aconitate hydratase"/>
    <property type="match status" value="1"/>
</dbReference>
<dbReference type="InterPro" id="IPR000573">
    <property type="entry name" value="AconitaseA/IPMdHydase_ssu_swvl"/>
</dbReference>
<keyword evidence="18" id="KW-1185">Reference proteome</keyword>
<dbReference type="InterPro" id="IPR015931">
    <property type="entry name" value="Acnase/IPM_dHydase_lsu_aba_1/3"/>
</dbReference>
<dbReference type="GO" id="GO:0006099">
    <property type="term" value="P:tricarboxylic acid cycle"/>
    <property type="evidence" value="ECO:0007669"/>
    <property type="project" value="UniProtKB-UniPathway"/>
</dbReference>
<feature type="compositionally biased region" description="Basic and acidic residues" evidence="13">
    <location>
        <begin position="422"/>
        <end position="431"/>
    </location>
</feature>
<keyword evidence="7" id="KW-0479">Metal-binding</keyword>
<dbReference type="Pfam" id="PF00694">
    <property type="entry name" value="Aconitase_C"/>
    <property type="match status" value="1"/>
</dbReference>
<comment type="cofactor">
    <cofactor evidence="1">
        <name>[4Fe-4S] cluster</name>
        <dbReference type="ChEBI" id="CHEBI:49883"/>
    </cofactor>
</comment>
<dbReference type="FunFam" id="3.30.499.10:FF:000002">
    <property type="entry name" value="Aconitate hydratase"/>
    <property type="match status" value="1"/>
</dbReference>
<evidence type="ECO:0000256" key="10">
    <source>
        <dbReference type="ARBA" id="ARBA00023014"/>
    </source>
</evidence>
<dbReference type="AlphaFoldDB" id="A0A099D7X6"/>
<reference evidence="17 18" key="1">
    <citation type="journal article" date="2014" name="PLoS ONE">
        <title>Identification and Characterization of a New Erythromycin Biosynthetic Gene Cluster in Actinopolyspora erythraea YIM90600, a Novel Erythronolide-Producing Halophilic Actinomycete Isolated from Salt Field.</title>
        <authorList>
            <person name="Chen D."/>
            <person name="Feng J."/>
            <person name="Huang L."/>
            <person name="Zhang Q."/>
            <person name="Wu J."/>
            <person name="Zhu X."/>
            <person name="Duan Y."/>
            <person name="Xu Z."/>
        </authorList>
    </citation>
    <scope>NUCLEOTIDE SEQUENCE [LARGE SCALE GENOMIC DNA]</scope>
    <source>
        <strain evidence="17 18">YIM90600</strain>
    </source>
</reference>
<dbReference type="eggNOG" id="COG1048">
    <property type="taxonomic scope" value="Bacteria"/>
</dbReference>
<protein>
    <recommendedName>
        <fullName evidence="5">Aconitate hydratase A</fullName>
        <ecNumber evidence="4">4.2.1.3</ecNumber>
    </recommendedName>
</protein>
<dbReference type="InterPro" id="IPR036008">
    <property type="entry name" value="Aconitase_4Fe-4S_dom"/>
</dbReference>
<comment type="catalytic activity">
    <reaction evidence="12">
        <text>citrate = D-threo-isocitrate</text>
        <dbReference type="Rhea" id="RHEA:10336"/>
        <dbReference type="ChEBI" id="CHEBI:15562"/>
        <dbReference type="ChEBI" id="CHEBI:16947"/>
        <dbReference type="EC" id="4.2.1.3"/>
    </reaction>
</comment>
<evidence type="ECO:0000313" key="18">
    <source>
        <dbReference type="Proteomes" id="UP000029737"/>
    </source>
</evidence>
<name>A0A099D7X6_9ACTN</name>
<reference evidence="16 19" key="2">
    <citation type="submission" date="2017-08" db="EMBL/GenBank/DDBJ databases">
        <title>The complete genome sequence of moderately halophilic actinomycete Actinopolyspora erythraea YIM 90600, the producer of novel erythromycin, novel actinopolysporins A-C and tubercidin.</title>
        <authorList>
            <person name="Yin M."/>
            <person name="Tang S."/>
        </authorList>
    </citation>
    <scope>NUCLEOTIDE SEQUENCE [LARGE SCALE GENOMIC DNA]</scope>
    <source>
        <strain evidence="16 19">YIM 90600</strain>
    </source>
</reference>
<dbReference type="EMBL" id="CP022752">
    <property type="protein sequence ID" value="ASU80990.1"/>
    <property type="molecule type" value="Genomic_DNA"/>
</dbReference>
<evidence type="ECO:0000256" key="9">
    <source>
        <dbReference type="ARBA" id="ARBA00023004"/>
    </source>
</evidence>
<dbReference type="PRINTS" id="PR00415">
    <property type="entry name" value="ACONITASE"/>
</dbReference>
<dbReference type="KEGG" id="aey:CDG81_09275"/>
<comment type="similarity">
    <text evidence="3">Belongs to the aconitase/IPM isomerase family.</text>
</comment>
<evidence type="ECO:0000313" key="16">
    <source>
        <dbReference type="EMBL" id="ASU80990.1"/>
    </source>
</evidence>
<evidence type="ECO:0000256" key="2">
    <source>
        <dbReference type="ARBA" id="ARBA00004717"/>
    </source>
</evidence>